<name>A0A9P6KZV7_9MICR</name>
<protein>
    <submittedName>
        <fullName evidence="1">Uncharacterized protein</fullName>
    </submittedName>
</protein>
<gene>
    <name evidence="1" type="ORF">NGRA_0620</name>
</gene>
<dbReference type="EMBL" id="SBJO01000026">
    <property type="protein sequence ID" value="KAF9764364.1"/>
    <property type="molecule type" value="Genomic_DNA"/>
</dbReference>
<dbReference type="InterPro" id="IPR031495">
    <property type="entry name" value="DUF5100"/>
</dbReference>
<sequence length="125" mass="14627">MSIKSKMDKLNRIITSQTSTKHFIENMKPLEIYFTESDDNNVDQCFYPNEPNFQIPNVFLRTKTSSEIKKFIKSNNGKSDFSSSIDQILDDLESFDLIEEREEQDKERIEDEILNLLINNRKGGV</sequence>
<keyword evidence="2" id="KW-1185">Reference proteome</keyword>
<proteinExistence type="predicted"/>
<dbReference type="Proteomes" id="UP000740883">
    <property type="component" value="Unassembled WGS sequence"/>
</dbReference>
<evidence type="ECO:0000313" key="2">
    <source>
        <dbReference type="Proteomes" id="UP000740883"/>
    </source>
</evidence>
<organism evidence="1 2">
    <name type="scientific">Nosema granulosis</name>
    <dbReference type="NCBI Taxonomy" id="83296"/>
    <lineage>
        <taxon>Eukaryota</taxon>
        <taxon>Fungi</taxon>
        <taxon>Fungi incertae sedis</taxon>
        <taxon>Microsporidia</taxon>
        <taxon>Nosematidae</taxon>
        <taxon>Nosema</taxon>
    </lineage>
</organism>
<reference evidence="1 2" key="1">
    <citation type="journal article" date="2020" name="Genome Biol. Evol.">
        <title>Comparative genomics of strictly vertically transmitted, feminizing microsporidia endosymbionts of amphipod crustaceans.</title>
        <authorList>
            <person name="Cormier A."/>
            <person name="Chebbi M.A."/>
            <person name="Giraud I."/>
            <person name="Wattier R."/>
            <person name="Teixeira M."/>
            <person name="Gilbert C."/>
            <person name="Rigaud T."/>
            <person name="Cordaux R."/>
        </authorList>
    </citation>
    <scope>NUCLEOTIDE SEQUENCE [LARGE SCALE GENOMIC DNA]</scope>
    <source>
        <strain evidence="1 2">Ou3-Ou53</strain>
    </source>
</reference>
<comment type="caution">
    <text evidence="1">The sequence shown here is derived from an EMBL/GenBank/DDBJ whole genome shotgun (WGS) entry which is preliminary data.</text>
</comment>
<dbReference type="AlphaFoldDB" id="A0A9P6KZV7"/>
<dbReference type="OrthoDB" id="2189011at2759"/>
<dbReference type="Pfam" id="PF17029">
    <property type="entry name" value="DUF5100"/>
    <property type="match status" value="1"/>
</dbReference>
<accession>A0A9P6KZV7</accession>
<evidence type="ECO:0000313" key="1">
    <source>
        <dbReference type="EMBL" id="KAF9764364.1"/>
    </source>
</evidence>